<evidence type="ECO:0000313" key="14">
    <source>
        <dbReference type="Proteomes" id="UP000247540"/>
    </source>
</evidence>
<dbReference type="Gene3D" id="3.30.565.10">
    <property type="entry name" value="Histidine kinase-like ATPase, C-terminal domain"/>
    <property type="match status" value="1"/>
</dbReference>
<keyword evidence="5" id="KW-0597">Phosphoprotein</keyword>
<evidence type="ECO:0000256" key="4">
    <source>
        <dbReference type="ARBA" id="ARBA00022475"/>
    </source>
</evidence>
<dbReference type="Pfam" id="PF02518">
    <property type="entry name" value="HATPase_c"/>
    <property type="match status" value="1"/>
</dbReference>
<dbReference type="GO" id="GO:0005524">
    <property type="term" value="F:ATP binding"/>
    <property type="evidence" value="ECO:0007669"/>
    <property type="project" value="UniProtKB-KW"/>
</dbReference>
<feature type="domain" description="HAMP" evidence="12">
    <location>
        <begin position="214"/>
        <end position="266"/>
    </location>
</feature>
<dbReference type="InterPro" id="IPR003660">
    <property type="entry name" value="HAMP_dom"/>
</dbReference>
<comment type="catalytic activity">
    <reaction evidence="1">
        <text>ATP + protein L-histidine = ADP + protein N-phospho-L-histidine.</text>
        <dbReference type="EC" id="2.7.13.3"/>
    </reaction>
</comment>
<dbReference type="GO" id="GO:0005886">
    <property type="term" value="C:plasma membrane"/>
    <property type="evidence" value="ECO:0007669"/>
    <property type="project" value="UniProtKB-SubCell"/>
</dbReference>
<dbReference type="PROSITE" id="PS50885">
    <property type="entry name" value="HAMP"/>
    <property type="match status" value="1"/>
</dbReference>
<accession>A0A318SIX5</accession>
<feature type="domain" description="Histidine kinase" evidence="11">
    <location>
        <begin position="274"/>
        <end position="490"/>
    </location>
</feature>
<sequence length="490" mass="53576">MSATAPPVALPVASGSTRRRPVRGSFQQLLLVGFLLIAALLGGISLRAVFTFDGLMAQSRGFSARALQLNAIVQDLANRSATMERAGRQSLILNDAMLRKRFDEAALDGTELLAQLEPGDVPADVAKRWRAQLATITGLFAGPSETALDRERSMSSEFRELESVNALVAQEVQRAIEGRNTALTEQLDTSRARLTRMVVGAIGLAVLLAVAFGLWLARPFKRLERAIVRLGENELEEPIDIRGPADVRRVGQQLEWLRLRLTELDADKARFLRHISHELKTPLAALREGVALLEDGVAGPLTDNQREVARILQQNTVVLQSQIEALLRFNAAAFEARQLQRQKTDLLQLLEDQVDAQRLQWQAHALAVKVEGTPVSAQVDAGKLATVVANLLSNAIRFSPRNGIIVLRLARLGNGVTIEVKDQGPGVAEDDRPRIFEPFYRGQRQPADAARGNGIGLSIVQEYIAAHGGHIELMAGTTGAHFRIDLPHVI</sequence>
<dbReference type="InterPro" id="IPR003661">
    <property type="entry name" value="HisK_dim/P_dom"/>
</dbReference>
<keyword evidence="4" id="KW-1003">Cell membrane</keyword>
<dbReference type="GO" id="GO:0000155">
    <property type="term" value="F:phosphorelay sensor kinase activity"/>
    <property type="evidence" value="ECO:0007669"/>
    <property type="project" value="InterPro"/>
</dbReference>
<evidence type="ECO:0000256" key="9">
    <source>
        <dbReference type="ARBA" id="ARBA00022840"/>
    </source>
</evidence>
<evidence type="ECO:0000259" key="12">
    <source>
        <dbReference type="PROSITE" id="PS50885"/>
    </source>
</evidence>
<keyword evidence="10" id="KW-0812">Transmembrane</keyword>
<dbReference type="InterPro" id="IPR005467">
    <property type="entry name" value="His_kinase_dom"/>
</dbReference>
<dbReference type="InterPro" id="IPR036890">
    <property type="entry name" value="HATPase_C_sf"/>
</dbReference>
<evidence type="ECO:0000256" key="2">
    <source>
        <dbReference type="ARBA" id="ARBA00004651"/>
    </source>
</evidence>
<dbReference type="EC" id="2.7.13.3" evidence="3"/>
<dbReference type="OrthoDB" id="9804645at2"/>
<keyword evidence="10" id="KW-0472">Membrane</keyword>
<feature type="transmembrane region" description="Helical" evidence="10">
    <location>
        <begin position="197"/>
        <end position="217"/>
    </location>
</feature>
<dbReference type="CDD" id="cd00075">
    <property type="entry name" value="HATPase"/>
    <property type="match status" value="1"/>
</dbReference>
<comment type="subcellular location">
    <subcellularLocation>
        <location evidence="2">Cell membrane</location>
        <topology evidence="2">Multi-pass membrane protein</topology>
    </subcellularLocation>
</comment>
<dbReference type="CDD" id="cd00082">
    <property type="entry name" value="HisKA"/>
    <property type="match status" value="1"/>
</dbReference>
<evidence type="ECO:0000256" key="3">
    <source>
        <dbReference type="ARBA" id="ARBA00012438"/>
    </source>
</evidence>
<dbReference type="SUPFAM" id="SSF47384">
    <property type="entry name" value="Homodimeric domain of signal transducing histidine kinase"/>
    <property type="match status" value="1"/>
</dbReference>
<gene>
    <name evidence="13" type="ORF">DFQ15_10420</name>
</gene>
<dbReference type="Gene3D" id="1.10.287.130">
    <property type="match status" value="1"/>
</dbReference>
<dbReference type="PRINTS" id="PR00344">
    <property type="entry name" value="BCTRLSENSOR"/>
</dbReference>
<dbReference type="SMART" id="SM00387">
    <property type="entry name" value="HATPase_c"/>
    <property type="match status" value="1"/>
</dbReference>
<dbReference type="InterPro" id="IPR036097">
    <property type="entry name" value="HisK_dim/P_sf"/>
</dbReference>
<dbReference type="AlphaFoldDB" id="A0A318SIX5"/>
<dbReference type="Proteomes" id="UP000247540">
    <property type="component" value="Unassembled WGS sequence"/>
</dbReference>
<dbReference type="Pfam" id="PF00512">
    <property type="entry name" value="HisKA"/>
    <property type="match status" value="1"/>
</dbReference>
<evidence type="ECO:0000313" key="13">
    <source>
        <dbReference type="EMBL" id="PYE78828.1"/>
    </source>
</evidence>
<keyword evidence="10" id="KW-1133">Transmembrane helix</keyword>
<dbReference type="InterPro" id="IPR003594">
    <property type="entry name" value="HATPase_dom"/>
</dbReference>
<proteinExistence type="predicted"/>
<dbReference type="InterPro" id="IPR004358">
    <property type="entry name" value="Sig_transdc_His_kin-like_C"/>
</dbReference>
<evidence type="ECO:0000256" key="10">
    <source>
        <dbReference type="SAM" id="Phobius"/>
    </source>
</evidence>
<name>A0A318SIX5_9BURK</name>
<protein>
    <recommendedName>
        <fullName evidence="3">histidine kinase</fullName>
        <ecNumber evidence="3">2.7.13.3</ecNumber>
    </recommendedName>
</protein>
<keyword evidence="14" id="KW-1185">Reference proteome</keyword>
<keyword evidence="7" id="KW-0547">Nucleotide-binding</keyword>
<dbReference type="EMBL" id="QJTC01000004">
    <property type="protein sequence ID" value="PYE78828.1"/>
    <property type="molecule type" value="Genomic_DNA"/>
</dbReference>
<dbReference type="InterPro" id="IPR050980">
    <property type="entry name" value="2C_sensor_his_kinase"/>
</dbReference>
<reference evidence="13 14" key="1">
    <citation type="submission" date="2018-06" db="EMBL/GenBank/DDBJ databases">
        <title>Genomic Encyclopedia of Type Strains, Phase III (KMG-III): the genomes of soil and plant-associated and newly described type strains.</title>
        <authorList>
            <person name="Whitman W."/>
        </authorList>
    </citation>
    <scope>NUCLEOTIDE SEQUENCE [LARGE SCALE GENOMIC DNA]</scope>
    <source>
        <strain evidence="13 14">CECT 7646</strain>
    </source>
</reference>
<evidence type="ECO:0000256" key="6">
    <source>
        <dbReference type="ARBA" id="ARBA00022679"/>
    </source>
</evidence>
<evidence type="ECO:0000256" key="7">
    <source>
        <dbReference type="ARBA" id="ARBA00022741"/>
    </source>
</evidence>
<dbReference type="PANTHER" id="PTHR44936">
    <property type="entry name" value="SENSOR PROTEIN CREC"/>
    <property type="match status" value="1"/>
</dbReference>
<organism evidence="13 14">
    <name type="scientific">Xylophilus ampelinus</name>
    <dbReference type="NCBI Taxonomy" id="54067"/>
    <lineage>
        <taxon>Bacteria</taxon>
        <taxon>Pseudomonadati</taxon>
        <taxon>Pseudomonadota</taxon>
        <taxon>Betaproteobacteria</taxon>
        <taxon>Burkholderiales</taxon>
        <taxon>Xylophilus</taxon>
    </lineage>
</organism>
<evidence type="ECO:0000256" key="1">
    <source>
        <dbReference type="ARBA" id="ARBA00000085"/>
    </source>
</evidence>
<keyword evidence="8 13" id="KW-0418">Kinase</keyword>
<comment type="caution">
    <text evidence="13">The sequence shown here is derived from an EMBL/GenBank/DDBJ whole genome shotgun (WGS) entry which is preliminary data.</text>
</comment>
<keyword evidence="6" id="KW-0808">Transferase</keyword>
<dbReference type="Gene3D" id="6.10.340.10">
    <property type="match status" value="1"/>
</dbReference>
<dbReference type="PROSITE" id="PS50109">
    <property type="entry name" value="HIS_KIN"/>
    <property type="match status" value="1"/>
</dbReference>
<dbReference type="SUPFAM" id="SSF55874">
    <property type="entry name" value="ATPase domain of HSP90 chaperone/DNA topoisomerase II/histidine kinase"/>
    <property type="match status" value="1"/>
</dbReference>
<dbReference type="SMART" id="SM00388">
    <property type="entry name" value="HisKA"/>
    <property type="match status" value="1"/>
</dbReference>
<keyword evidence="9" id="KW-0067">ATP-binding</keyword>
<evidence type="ECO:0000259" key="11">
    <source>
        <dbReference type="PROSITE" id="PS50109"/>
    </source>
</evidence>
<evidence type="ECO:0000256" key="5">
    <source>
        <dbReference type="ARBA" id="ARBA00022553"/>
    </source>
</evidence>
<evidence type="ECO:0000256" key="8">
    <source>
        <dbReference type="ARBA" id="ARBA00022777"/>
    </source>
</evidence>
<dbReference type="RefSeq" id="WP_110464777.1">
    <property type="nucleotide sequence ID" value="NZ_JAMOFZ010000004.1"/>
</dbReference>
<dbReference type="Pfam" id="PF00672">
    <property type="entry name" value="HAMP"/>
    <property type="match status" value="1"/>
</dbReference>
<feature type="transmembrane region" description="Helical" evidence="10">
    <location>
        <begin position="29"/>
        <end position="50"/>
    </location>
</feature>
<dbReference type="PANTHER" id="PTHR44936:SF10">
    <property type="entry name" value="SENSOR PROTEIN RSTB"/>
    <property type="match status" value="1"/>
</dbReference>